<dbReference type="SUPFAM" id="SSF103473">
    <property type="entry name" value="MFS general substrate transporter"/>
    <property type="match status" value="1"/>
</dbReference>
<keyword evidence="5 7" id="KW-1133">Transmembrane helix</keyword>
<evidence type="ECO:0000256" key="5">
    <source>
        <dbReference type="ARBA" id="ARBA00022989"/>
    </source>
</evidence>
<dbReference type="PANTHER" id="PTHR23517">
    <property type="entry name" value="RESISTANCE PROTEIN MDTM, PUTATIVE-RELATED-RELATED"/>
    <property type="match status" value="1"/>
</dbReference>
<dbReference type="Gene3D" id="1.20.1250.20">
    <property type="entry name" value="MFS general substrate transporter like domains"/>
    <property type="match status" value="2"/>
</dbReference>
<comment type="caution">
    <text evidence="8">The sequence shown here is derived from an EMBL/GenBank/DDBJ whole genome shotgun (WGS) entry which is preliminary data.</text>
</comment>
<dbReference type="InterPro" id="IPR050171">
    <property type="entry name" value="MFS_Transporters"/>
</dbReference>
<feature type="transmembrane region" description="Helical" evidence="7">
    <location>
        <begin position="239"/>
        <end position="259"/>
    </location>
</feature>
<dbReference type="Proteomes" id="UP000253303">
    <property type="component" value="Unassembled WGS sequence"/>
</dbReference>
<reference evidence="8 9" key="1">
    <citation type="submission" date="2018-06" db="EMBL/GenBank/DDBJ databases">
        <title>Sphaerisporangium craniellae sp. nov., isolated from a marine sponge in the South China Sea.</title>
        <authorList>
            <person name="Li L."/>
        </authorList>
    </citation>
    <scope>NUCLEOTIDE SEQUENCE [LARGE SCALE GENOMIC DNA]</scope>
    <source>
        <strain evidence="8 9">LHW63015</strain>
    </source>
</reference>
<evidence type="ECO:0000313" key="9">
    <source>
        <dbReference type="Proteomes" id="UP000253303"/>
    </source>
</evidence>
<organism evidence="8 9">
    <name type="scientific">Spongiactinospora rosea</name>
    <dbReference type="NCBI Taxonomy" id="2248750"/>
    <lineage>
        <taxon>Bacteria</taxon>
        <taxon>Bacillati</taxon>
        <taxon>Actinomycetota</taxon>
        <taxon>Actinomycetes</taxon>
        <taxon>Streptosporangiales</taxon>
        <taxon>Streptosporangiaceae</taxon>
        <taxon>Spongiactinospora</taxon>
    </lineage>
</organism>
<evidence type="ECO:0000256" key="2">
    <source>
        <dbReference type="ARBA" id="ARBA00022448"/>
    </source>
</evidence>
<gene>
    <name evidence="8" type="ORF">DP939_16095</name>
</gene>
<sequence>MTPGGVRSFTGVQLALLGSGSLVNLISFSVYPYLAVLLRDRMGFGMDQVGVILGLATLVQFAGGLPGAAVAERLGLQRSLLLAMVLQTVASLGFLAGGAWPVATIAALFLRSAATALYSPSVRGYMVHGAGTGERPRLMSASYASGNVGIALGPVVGALFIHDPGGMFAVAAALHAALTIGHAFLPQEPREDREAIEPLRRALHGLAVPPFAVTALTIYLHMHFYQYLSSYAEGRVSTVFYGSAMMGYSLLLVVLQPLIAGRVERMRYSRAVVLGFGGLAVGMIAFTGGNEVAIAAGIVAIGAGNSVLFLKNVLEALARTPRSPAVVFGHQRLAEGAGACLSGLAGGMVYQVFETAGRLPGFWVAVAAQCLLLPAVMLVLHRRFRRPTITPAGSR</sequence>
<evidence type="ECO:0000256" key="3">
    <source>
        <dbReference type="ARBA" id="ARBA00022475"/>
    </source>
</evidence>
<dbReference type="EMBL" id="QMEY01000005">
    <property type="protein sequence ID" value="RBQ19434.1"/>
    <property type="molecule type" value="Genomic_DNA"/>
</dbReference>
<keyword evidence="4 7" id="KW-0812">Transmembrane</keyword>
<feature type="transmembrane region" description="Helical" evidence="7">
    <location>
        <begin position="271"/>
        <end position="288"/>
    </location>
</feature>
<dbReference type="PANTHER" id="PTHR23517:SF2">
    <property type="entry name" value="MULTIDRUG RESISTANCE PROTEIN MDTH"/>
    <property type="match status" value="1"/>
</dbReference>
<dbReference type="RefSeq" id="WP_113981495.1">
    <property type="nucleotide sequence ID" value="NZ_QMEY01000005.1"/>
</dbReference>
<protein>
    <submittedName>
        <fullName evidence="8">MFS transporter</fullName>
    </submittedName>
</protein>
<dbReference type="AlphaFoldDB" id="A0A366M1H6"/>
<feature type="transmembrane region" description="Helical" evidence="7">
    <location>
        <begin position="167"/>
        <end position="185"/>
    </location>
</feature>
<feature type="transmembrane region" description="Helical" evidence="7">
    <location>
        <begin position="12"/>
        <end position="37"/>
    </location>
</feature>
<keyword evidence="3" id="KW-1003">Cell membrane</keyword>
<comment type="subcellular location">
    <subcellularLocation>
        <location evidence="1">Cell membrane</location>
        <topology evidence="1">Multi-pass membrane protein</topology>
    </subcellularLocation>
</comment>
<keyword evidence="9" id="KW-1185">Reference proteome</keyword>
<feature type="transmembrane region" description="Helical" evidence="7">
    <location>
        <begin position="333"/>
        <end position="353"/>
    </location>
</feature>
<feature type="transmembrane region" description="Helical" evidence="7">
    <location>
        <begin position="49"/>
        <end position="69"/>
    </location>
</feature>
<evidence type="ECO:0000313" key="8">
    <source>
        <dbReference type="EMBL" id="RBQ19434.1"/>
    </source>
</evidence>
<dbReference type="Pfam" id="PF07690">
    <property type="entry name" value="MFS_1"/>
    <property type="match status" value="1"/>
</dbReference>
<dbReference type="InterPro" id="IPR036259">
    <property type="entry name" value="MFS_trans_sf"/>
</dbReference>
<feature type="transmembrane region" description="Helical" evidence="7">
    <location>
        <begin position="359"/>
        <end position="380"/>
    </location>
</feature>
<feature type="transmembrane region" description="Helical" evidence="7">
    <location>
        <begin position="89"/>
        <end position="110"/>
    </location>
</feature>
<evidence type="ECO:0000256" key="7">
    <source>
        <dbReference type="SAM" id="Phobius"/>
    </source>
</evidence>
<dbReference type="OrthoDB" id="3356789at2"/>
<accession>A0A366M1H6</accession>
<dbReference type="InterPro" id="IPR011701">
    <property type="entry name" value="MFS"/>
</dbReference>
<keyword evidence="6 7" id="KW-0472">Membrane</keyword>
<proteinExistence type="predicted"/>
<evidence type="ECO:0000256" key="6">
    <source>
        <dbReference type="ARBA" id="ARBA00023136"/>
    </source>
</evidence>
<evidence type="ECO:0000256" key="4">
    <source>
        <dbReference type="ARBA" id="ARBA00022692"/>
    </source>
</evidence>
<feature type="transmembrane region" description="Helical" evidence="7">
    <location>
        <begin position="206"/>
        <end position="227"/>
    </location>
</feature>
<feature type="transmembrane region" description="Helical" evidence="7">
    <location>
        <begin position="294"/>
        <end position="313"/>
    </location>
</feature>
<name>A0A366M1H6_9ACTN</name>
<evidence type="ECO:0000256" key="1">
    <source>
        <dbReference type="ARBA" id="ARBA00004651"/>
    </source>
</evidence>
<dbReference type="GO" id="GO:0022857">
    <property type="term" value="F:transmembrane transporter activity"/>
    <property type="evidence" value="ECO:0007669"/>
    <property type="project" value="InterPro"/>
</dbReference>
<keyword evidence="2" id="KW-0813">Transport</keyword>
<feature type="transmembrane region" description="Helical" evidence="7">
    <location>
        <begin position="141"/>
        <end position="161"/>
    </location>
</feature>
<dbReference type="GO" id="GO:0005886">
    <property type="term" value="C:plasma membrane"/>
    <property type="evidence" value="ECO:0007669"/>
    <property type="project" value="UniProtKB-SubCell"/>
</dbReference>